<evidence type="ECO:0000256" key="4">
    <source>
        <dbReference type="ARBA" id="ARBA00022692"/>
    </source>
</evidence>
<feature type="transmembrane region" description="Helical" evidence="8">
    <location>
        <begin position="393"/>
        <end position="413"/>
    </location>
</feature>
<comment type="subcellular location">
    <subcellularLocation>
        <location evidence="1">Membrane</location>
        <topology evidence="1">Multi-pass membrane protein</topology>
    </subcellularLocation>
</comment>
<evidence type="ECO:0000256" key="2">
    <source>
        <dbReference type="ARBA" id="ARBA00010992"/>
    </source>
</evidence>
<feature type="transmembrane region" description="Helical" evidence="8">
    <location>
        <begin position="297"/>
        <end position="320"/>
    </location>
</feature>
<dbReference type="PRINTS" id="PR00171">
    <property type="entry name" value="SUGRTRNSPORT"/>
</dbReference>
<organism evidence="10 11">
    <name type="scientific">Penicillium canescens</name>
    <dbReference type="NCBI Taxonomy" id="5083"/>
    <lineage>
        <taxon>Eukaryota</taxon>
        <taxon>Fungi</taxon>
        <taxon>Dikarya</taxon>
        <taxon>Ascomycota</taxon>
        <taxon>Pezizomycotina</taxon>
        <taxon>Eurotiomycetes</taxon>
        <taxon>Eurotiomycetidae</taxon>
        <taxon>Eurotiales</taxon>
        <taxon>Aspergillaceae</taxon>
        <taxon>Penicillium</taxon>
    </lineage>
</organism>
<feature type="domain" description="Major facilitator superfamily (MFS) profile" evidence="9">
    <location>
        <begin position="9"/>
        <end position="452"/>
    </location>
</feature>
<feature type="transmembrane region" description="Helical" evidence="8">
    <location>
        <begin position="59"/>
        <end position="79"/>
    </location>
</feature>
<dbReference type="InterPro" id="IPR036259">
    <property type="entry name" value="MFS_trans_sf"/>
</dbReference>
<dbReference type="PANTHER" id="PTHR48022">
    <property type="entry name" value="PLASTIDIC GLUCOSE TRANSPORTER 4"/>
    <property type="match status" value="1"/>
</dbReference>
<dbReference type="Pfam" id="PF00083">
    <property type="entry name" value="Sugar_tr"/>
    <property type="match status" value="1"/>
</dbReference>
<evidence type="ECO:0000256" key="7">
    <source>
        <dbReference type="RuleBase" id="RU003346"/>
    </source>
</evidence>
<dbReference type="InterPro" id="IPR003663">
    <property type="entry name" value="Sugar/inositol_transpt"/>
</dbReference>
<feature type="transmembrane region" description="Helical" evidence="8">
    <location>
        <begin position="358"/>
        <end position="381"/>
    </location>
</feature>
<evidence type="ECO:0000256" key="8">
    <source>
        <dbReference type="SAM" id="Phobius"/>
    </source>
</evidence>
<evidence type="ECO:0000259" key="9">
    <source>
        <dbReference type="PROSITE" id="PS50850"/>
    </source>
</evidence>
<evidence type="ECO:0000256" key="1">
    <source>
        <dbReference type="ARBA" id="ARBA00004141"/>
    </source>
</evidence>
<keyword evidence="6 8" id="KW-0472">Membrane</keyword>
<keyword evidence="11" id="KW-1185">Reference proteome</keyword>
<evidence type="ECO:0000313" key="11">
    <source>
        <dbReference type="Proteomes" id="UP001219568"/>
    </source>
</evidence>
<dbReference type="NCBIfam" id="TIGR00879">
    <property type="entry name" value="SP"/>
    <property type="match status" value="1"/>
</dbReference>
<dbReference type="EMBL" id="JAQJZL010000004">
    <property type="protein sequence ID" value="KAJ6042998.1"/>
    <property type="molecule type" value="Genomic_DNA"/>
</dbReference>
<dbReference type="PANTHER" id="PTHR48022:SF2">
    <property type="entry name" value="PLASTIDIC GLUCOSE TRANSPORTER 4"/>
    <property type="match status" value="1"/>
</dbReference>
<dbReference type="InterPro" id="IPR050360">
    <property type="entry name" value="MFS_Sugar_Transporters"/>
</dbReference>
<comment type="similarity">
    <text evidence="2 7">Belongs to the major facilitator superfamily. Sugar transporter (TC 2.A.1.1) family.</text>
</comment>
<reference evidence="10" key="2">
    <citation type="submission" date="2023-01" db="EMBL/GenBank/DDBJ databases">
        <authorList>
            <person name="Petersen C."/>
        </authorList>
    </citation>
    <scope>NUCLEOTIDE SEQUENCE</scope>
    <source>
        <strain evidence="10">IBT 15450</strain>
    </source>
</reference>
<feature type="transmembrane region" description="Helical" evidence="8">
    <location>
        <begin position="7"/>
        <end position="27"/>
    </location>
</feature>
<dbReference type="PROSITE" id="PS00216">
    <property type="entry name" value="SUGAR_TRANSPORT_1"/>
    <property type="match status" value="1"/>
</dbReference>
<feature type="transmembrane region" description="Helical" evidence="8">
    <location>
        <begin position="111"/>
        <end position="134"/>
    </location>
</feature>
<name>A0AAD6IBM8_PENCN</name>
<feature type="transmembrane region" description="Helical" evidence="8">
    <location>
        <begin position="265"/>
        <end position="285"/>
    </location>
</feature>
<dbReference type="PROSITE" id="PS00217">
    <property type="entry name" value="SUGAR_TRANSPORT_2"/>
    <property type="match status" value="1"/>
</dbReference>
<reference evidence="10" key="1">
    <citation type="journal article" date="2023" name="IMA Fungus">
        <title>Comparative genomic study of the Penicillium genus elucidates a diverse pangenome and 15 lateral gene transfer events.</title>
        <authorList>
            <person name="Petersen C."/>
            <person name="Sorensen T."/>
            <person name="Nielsen M.R."/>
            <person name="Sondergaard T.E."/>
            <person name="Sorensen J.L."/>
            <person name="Fitzpatrick D.A."/>
            <person name="Frisvad J.C."/>
            <person name="Nielsen K.L."/>
        </authorList>
    </citation>
    <scope>NUCLEOTIDE SEQUENCE</scope>
    <source>
        <strain evidence="10">IBT 15450</strain>
    </source>
</reference>
<dbReference type="InterPro" id="IPR020846">
    <property type="entry name" value="MFS_dom"/>
</dbReference>
<dbReference type="Gene3D" id="1.20.1250.20">
    <property type="entry name" value="MFS general substrate transporter like domains"/>
    <property type="match status" value="1"/>
</dbReference>
<dbReference type="PROSITE" id="PS50850">
    <property type="entry name" value="MFS"/>
    <property type="match status" value="1"/>
</dbReference>
<gene>
    <name evidence="10" type="ORF">N7460_004353</name>
</gene>
<dbReference type="GO" id="GO:0005351">
    <property type="term" value="F:carbohydrate:proton symporter activity"/>
    <property type="evidence" value="ECO:0007669"/>
    <property type="project" value="TreeGrafter"/>
</dbReference>
<evidence type="ECO:0000256" key="5">
    <source>
        <dbReference type="ARBA" id="ARBA00022989"/>
    </source>
</evidence>
<keyword evidence="4 8" id="KW-0812">Transmembrane</keyword>
<feature type="transmembrane region" description="Helical" evidence="8">
    <location>
        <begin position="425"/>
        <end position="445"/>
    </location>
</feature>
<protein>
    <submittedName>
        <fullName evidence="10">Major facilitator superfamily domain general substrate transporter</fullName>
    </submittedName>
</protein>
<evidence type="ECO:0000256" key="6">
    <source>
        <dbReference type="ARBA" id="ARBA00023136"/>
    </source>
</evidence>
<comment type="caution">
    <text evidence="10">The sequence shown here is derived from an EMBL/GenBank/DDBJ whole genome shotgun (WGS) entry which is preliminary data.</text>
</comment>
<feature type="transmembrane region" description="Helical" evidence="8">
    <location>
        <begin position="178"/>
        <end position="197"/>
    </location>
</feature>
<evidence type="ECO:0000313" key="10">
    <source>
        <dbReference type="EMBL" id="KAJ6042998.1"/>
    </source>
</evidence>
<accession>A0AAD6IBM8</accession>
<proteinExistence type="inferred from homology"/>
<feature type="transmembrane region" description="Helical" evidence="8">
    <location>
        <begin position="146"/>
        <end position="166"/>
    </location>
</feature>
<dbReference type="Proteomes" id="UP001219568">
    <property type="component" value="Unassembled WGS sequence"/>
</dbReference>
<feature type="transmembrane region" description="Helical" evidence="8">
    <location>
        <begin position="86"/>
        <end position="105"/>
    </location>
</feature>
<dbReference type="InterPro" id="IPR005828">
    <property type="entry name" value="MFS_sugar_transport-like"/>
</dbReference>
<evidence type="ECO:0000256" key="3">
    <source>
        <dbReference type="ARBA" id="ARBA00022448"/>
    </source>
</evidence>
<keyword evidence="3 7" id="KW-0813">Transport</keyword>
<dbReference type="InterPro" id="IPR005829">
    <property type="entry name" value="Sugar_transporter_CS"/>
</dbReference>
<dbReference type="SUPFAM" id="SSF103473">
    <property type="entry name" value="MFS general substrate transporter"/>
    <property type="match status" value="1"/>
</dbReference>
<keyword evidence="5 8" id="KW-1133">Transmembrane helix</keyword>
<dbReference type="AlphaFoldDB" id="A0AAD6IBM8"/>
<dbReference type="GO" id="GO:0016020">
    <property type="term" value="C:membrane"/>
    <property type="evidence" value="ECO:0007669"/>
    <property type="project" value="UniProtKB-SubCell"/>
</dbReference>
<sequence>MVSFGQCIIYGMIFASGALIGYDSGYLNGVLGSEDFIKRYGITNPSTRETYLQPHTRSLFTSILVVGTMLGSALASIAADRIGRKGSLMLAAVVYTIGVVLQIIAPPPAVFAIGRAFLGAALGIISVVSPMYLVESSKANTRGRLVSFYSLLLTCGNVLACGISLGTSKLSGANTWRITIAFQLFLALVVFGGAIIAPESPVLLMKKGKPEKARKSIAALRNIGIASDEMQQVYEEITDWAAEQSTYESVRLIECFQGPNLRRQLLGMCMAILTIATGITFWFGYGTTFFQEAGVSNSYLISLVLALVNAIFTAVSTILVEKVGRRTCLLWGAVIMGVTMLVPAVINSVSPGSASDHIALVIGAVIFIAAYATTWGTVGWVVMTEPYSQRLRLYQSTLTMLVYWLATWTIGFVTPYLVDETAADLGINVCYIWFAMIVISVVWAYSYVPELSGLSVAETDLLFDTGVPAWKSKEWHGQIGSCEAIIPVTENNTQEVDIFEKGKK</sequence>
<feature type="transmembrane region" description="Helical" evidence="8">
    <location>
        <begin position="327"/>
        <end position="346"/>
    </location>
</feature>